<protein>
    <submittedName>
        <fullName evidence="2">Uncharacterized protein</fullName>
    </submittedName>
</protein>
<reference evidence="2 3" key="1">
    <citation type="journal article" date="2015" name="Fungal Genet. Biol.">
        <title>Evolution of novel wood decay mechanisms in Agaricales revealed by the genome sequences of Fistulina hepatica and Cylindrobasidium torrendii.</title>
        <authorList>
            <person name="Floudas D."/>
            <person name="Held B.W."/>
            <person name="Riley R."/>
            <person name="Nagy L.G."/>
            <person name="Koehler G."/>
            <person name="Ransdell A.S."/>
            <person name="Younus H."/>
            <person name="Chow J."/>
            <person name="Chiniquy J."/>
            <person name="Lipzen A."/>
            <person name="Tritt A."/>
            <person name="Sun H."/>
            <person name="Haridas S."/>
            <person name="LaButti K."/>
            <person name="Ohm R.A."/>
            <person name="Kues U."/>
            <person name="Blanchette R.A."/>
            <person name="Grigoriev I.V."/>
            <person name="Minto R.E."/>
            <person name="Hibbett D.S."/>
        </authorList>
    </citation>
    <scope>NUCLEOTIDE SEQUENCE [LARGE SCALE GENOMIC DNA]</scope>
    <source>
        <strain evidence="2 3">ATCC 64428</strain>
    </source>
</reference>
<evidence type="ECO:0000256" key="1">
    <source>
        <dbReference type="SAM" id="MobiDB-lite"/>
    </source>
</evidence>
<dbReference type="Proteomes" id="UP000054144">
    <property type="component" value="Unassembled WGS sequence"/>
</dbReference>
<dbReference type="AlphaFoldDB" id="A0A0D7AI78"/>
<feature type="region of interest" description="Disordered" evidence="1">
    <location>
        <begin position="182"/>
        <end position="209"/>
    </location>
</feature>
<feature type="compositionally biased region" description="Low complexity" evidence="1">
    <location>
        <begin position="157"/>
        <end position="168"/>
    </location>
</feature>
<proteinExistence type="predicted"/>
<feature type="region of interest" description="Disordered" evidence="1">
    <location>
        <begin position="67"/>
        <end position="94"/>
    </location>
</feature>
<dbReference type="OrthoDB" id="3067298at2759"/>
<evidence type="ECO:0000313" key="2">
    <source>
        <dbReference type="EMBL" id="KIY50030.1"/>
    </source>
</evidence>
<feature type="compositionally biased region" description="Low complexity" evidence="1">
    <location>
        <begin position="82"/>
        <end position="92"/>
    </location>
</feature>
<dbReference type="EMBL" id="KN881694">
    <property type="protein sequence ID" value="KIY50030.1"/>
    <property type="molecule type" value="Genomic_DNA"/>
</dbReference>
<keyword evidence="3" id="KW-1185">Reference proteome</keyword>
<gene>
    <name evidence="2" type="ORF">FISHEDRAFT_72081</name>
</gene>
<accession>A0A0D7AI78</accession>
<sequence length="209" mass="22503">MLVVDPKVGVEDRLTDDDLKRHRVGGRLVTRREITLVNQLANLFKMMEIADAAAVTPSVELAKLALVTSKDEEDEEMEKGGTDSSNSSNDTDATLVEDGPLAAQHLPSASPMVESTPTRSPSPTAGSVLGKRARRKSSGIRDAMDVDIPMSRSPKQSTTSRATAGSSSMIMDIDIEDELPPLEEATTRPPPPPLGMQERAPLLWEESSV</sequence>
<evidence type="ECO:0000313" key="3">
    <source>
        <dbReference type="Proteomes" id="UP000054144"/>
    </source>
</evidence>
<feature type="compositionally biased region" description="Polar residues" evidence="1">
    <location>
        <begin position="113"/>
        <end position="125"/>
    </location>
</feature>
<organism evidence="2 3">
    <name type="scientific">Fistulina hepatica ATCC 64428</name>
    <dbReference type="NCBI Taxonomy" id="1128425"/>
    <lineage>
        <taxon>Eukaryota</taxon>
        <taxon>Fungi</taxon>
        <taxon>Dikarya</taxon>
        <taxon>Basidiomycota</taxon>
        <taxon>Agaricomycotina</taxon>
        <taxon>Agaricomycetes</taxon>
        <taxon>Agaricomycetidae</taxon>
        <taxon>Agaricales</taxon>
        <taxon>Fistulinaceae</taxon>
        <taxon>Fistulina</taxon>
    </lineage>
</organism>
<name>A0A0D7AI78_9AGAR</name>
<feature type="region of interest" description="Disordered" evidence="1">
    <location>
        <begin position="109"/>
        <end position="170"/>
    </location>
</feature>